<protein>
    <submittedName>
        <fullName evidence="2">Uncharacterized protein</fullName>
    </submittedName>
</protein>
<evidence type="ECO:0000313" key="3">
    <source>
        <dbReference type="Proteomes" id="UP000186341"/>
    </source>
</evidence>
<sequence>MNFERTKQSGLPPGARASANWGNREGSGINYSSQYLTPLYSPNSLPKLLIVWLPKMLINNLTPNNFIFQLFKIINHVFLSPEKCFFKSEINKKNKKHRNKINECKRLSENSIKDKD</sequence>
<gene>
    <name evidence="2" type="ORF">BO222_03855</name>
</gene>
<evidence type="ECO:0000313" key="2">
    <source>
        <dbReference type="EMBL" id="OLU41026.1"/>
    </source>
</evidence>
<organism evidence="2 3">
    <name type="scientific">Ileibacterium valens</name>
    <dbReference type="NCBI Taxonomy" id="1862668"/>
    <lineage>
        <taxon>Bacteria</taxon>
        <taxon>Bacillati</taxon>
        <taxon>Bacillota</taxon>
        <taxon>Erysipelotrichia</taxon>
        <taxon>Erysipelotrichales</taxon>
        <taxon>Erysipelotrichaceae</taxon>
        <taxon>Ileibacterium</taxon>
    </lineage>
</organism>
<reference evidence="2 3" key="1">
    <citation type="submission" date="2016-11" db="EMBL/GenBank/DDBJ databases">
        <title>Description of two novel members of the family Erysipelotrichaceae: Ileibacterium lipovorans gen. nov., sp. nov. and Dubosiella newyorkensis, gen. nov., sp. nov.</title>
        <authorList>
            <person name="Cox L.M."/>
            <person name="Sohn J."/>
            <person name="Tyrrell K.L."/>
            <person name="Citron D.M."/>
            <person name="Lawson P.A."/>
            <person name="Patel N.B."/>
            <person name="Iizumi T."/>
            <person name="Perez-Perez G.I."/>
            <person name="Goldstein E.J."/>
            <person name="Blaser M.J."/>
        </authorList>
    </citation>
    <scope>NUCLEOTIDE SEQUENCE [LARGE SCALE GENOMIC DNA]</scope>
    <source>
        <strain evidence="2 3">NYU-BL-A3</strain>
    </source>
</reference>
<dbReference type="Proteomes" id="UP000186341">
    <property type="component" value="Unassembled WGS sequence"/>
</dbReference>
<feature type="region of interest" description="Disordered" evidence="1">
    <location>
        <begin position="1"/>
        <end position="23"/>
    </location>
</feature>
<proteinExistence type="predicted"/>
<keyword evidence="3" id="KW-1185">Reference proteome</keyword>
<name>A0A1U7NHC9_9FIRM</name>
<dbReference type="AlphaFoldDB" id="A0A1U7NHC9"/>
<accession>A0A1U7NHC9</accession>
<evidence type="ECO:0000256" key="1">
    <source>
        <dbReference type="SAM" id="MobiDB-lite"/>
    </source>
</evidence>
<dbReference type="EMBL" id="MPJW01000092">
    <property type="protein sequence ID" value="OLU41026.1"/>
    <property type="molecule type" value="Genomic_DNA"/>
</dbReference>
<comment type="caution">
    <text evidence="2">The sequence shown here is derived from an EMBL/GenBank/DDBJ whole genome shotgun (WGS) entry which is preliminary data.</text>
</comment>